<dbReference type="OrthoDB" id="165521at2"/>
<proteinExistence type="predicted"/>
<evidence type="ECO:0000313" key="2">
    <source>
        <dbReference type="Proteomes" id="UP000013167"/>
    </source>
</evidence>
<dbReference type="STRING" id="1193181.BN10_1280007"/>
<accession>N0DXS7</accession>
<sequence>MSEAIYDIEEQWQAVEAGLLEGEQLVAVYDAKDAGTGFIGLTDLRVVLQDESYVGGRVALTSIPYGGVHAVSLVANKSFLGGYVEAATVSIGISGHTYEVELRGHDKARHVHDVILHYAARAH</sequence>
<keyword evidence="2" id="KW-1185">Reference proteome</keyword>
<dbReference type="InterPro" id="IPR037063">
    <property type="entry name" value="PHb_sf"/>
</dbReference>
<dbReference type="HOGENOM" id="CLU_143522_0_0_11"/>
<reference evidence="1 2" key="1">
    <citation type="journal article" date="2013" name="ISME J.">
        <title>A metabolic model for members of the genus Tetrasphaera involved in enhanced biological phosphorus removal.</title>
        <authorList>
            <person name="Kristiansen R."/>
            <person name="Nguyen H.T.T."/>
            <person name="Saunders A.M."/>
            <person name="Nielsen J.L."/>
            <person name="Wimmer R."/>
            <person name="Le V.Q."/>
            <person name="McIlroy S.J."/>
            <person name="Petrovski S."/>
            <person name="Seviour R.J."/>
            <person name="Calteau A."/>
            <person name="Nielsen K.L."/>
            <person name="Nielsen P.H."/>
        </authorList>
    </citation>
    <scope>NUCLEOTIDE SEQUENCE [LARGE SCALE GENOMIC DNA]</scope>
    <source>
        <strain evidence="1 2">Lp2</strain>
    </source>
</reference>
<protein>
    <recommendedName>
        <fullName evidence="3">YokE-like PH domain-containing protein</fullName>
    </recommendedName>
</protein>
<evidence type="ECO:0008006" key="3">
    <source>
        <dbReference type="Google" id="ProtNLM"/>
    </source>
</evidence>
<dbReference type="eggNOG" id="ENOG5031NQU">
    <property type="taxonomic scope" value="Bacteria"/>
</dbReference>
<name>N0DXS7_9MICO</name>
<dbReference type="Proteomes" id="UP000013167">
    <property type="component" value="Unassembled WGS sequence"/>
</dbReference>
<evidence type="ECO:0000313" key="1">
    <source>
        <dbReference type="EMBL" id="CCH68983.1"/>
    </source>
</evidence>
<organism evidence="1 2">
    <name type="scientific">Phycicoccus elongatus Lp2</name>
    <dbReference type="NCBI Taxonomy" id="1193181"/>
    <lineage>
        <taxon>Bacteria</taxon>
        <taxon>Bacillati</taxon>
        <taxon>Actinomycetota</taxon>
        <taxon>Actinomycetes</taxon>
        <taxon>Micrococcales</taxon>
        <taxon>Intrasporangiaceae</taxon>
        <taxon>Phycicoccus</taxon>
    </lineage>
</organism>
<gene>
    <name evidence="1" type="ORF">BN10_1280007</name>
</gene>
<dbReference type="RefSeq" id="WP_010851837.1">
    <property type="nucleotide sequence ID" value="NZ_HF570956.1"/>
</dbReference>
<dbReference type="AlphaFoldDB" id="N0DXS7"/>
<dbReference type="SUPFAM" id="SSF50729">
    <property type="entry name" value="PH domain-like"/>
    <property type="match status" value="1"/>
</dbReference>
<dbReference type="EMBL" id="CAIZ01000033">
    <property type="protein sequence ID" value="CCH68983.1"/>
    <property type="molecule type" value="Genomic_DNA"/>
</dbReference>
<comment type="caution">
    <text evidence="1">The sequence shown here is derived from an EMBL/GenBank/DDBJ whole genome shotgun (WGS) entry which is preliminary data.</text>
</comment>
<dbReference type="Gene3D" id="2.30.29.50">
    <property type="entry name" value="Bacterial Pleckstrin homology domain"/>
    <property type="match status" value="1"/>
</dbReference>